<dbReference type="KEGG" id="hyj:FHG12_06795"/>
<evidence type="ECO:0000256" key="1">
    <source>
        <dbReference type="SAM" id="MobiDB-lite"/>
    </source>
</evidence>
<evidence type="ECO:0000313" key="2">
    <source>
        <dbReference type="EMBL" id="QDA59832.1"/>
    </source>
</evidence>
<sequence length="475" mass="51895">MAVRMVAASAGSLYFVSMRIPVLPRLFPLLAAALLTLPGCYSREDMKSDSGTASSTPAETTEKPAVEPADGTAVAPPPAAAVAGPLAAVNVFLEVSGSMEGFMPKPGADAQNTRFQQHVAQFLSDLNRSPAAQRKTFYRIKEKPYRDSYQQLETTVREGIREAASSTSIPTILDTLVSHYYQPNAVSILISDFIYAPRNAGAVPYIKTDITDALNRAGRSDLAVSVYGYTSDFHGAFYPAMKTAARKINSCCDTDIPYYFWVIGPADAVQRFDIALLERQPAQQAHFGVTYSQPAYSLLDKFQNKGAWYYGDQGASKRTAGASYHTVAMQEVSVSQPVEFVVGLNMKALPALYRDVKYLKPNLQLQAQDTDAKVLDVFAATDDTRNSSGPQSQYTHFVKVRVTRVGRGARPVQLVLRDQRPAWVGQWTTKNDSNINQVGAKTFALSSLLDGVAGLYTNEEEKPVFTLPLTLQLAK</sequence>
<keyword evidence="3" id="KW-1185">Reference proteome</keyword>
<dbReference type="Proteomes" id="UP000305398">
    <property type="component" value="Chromosome"/>
</dbReference>
<dbReference type="EMBL" id="CP040896">
    <property type="protein sequence ID" value="QDA59832.1"/>
    <property type="molecule type" value="Genomic_DNA"/>
</dbReference>
<gene>
    <name evidence="2" type="ORF">FHG12_06795</name>
</gene>
<dbReference type="AlphaFoldDB" id="A0A5B8A117"/>
<feature type="region of interest" description="Disordered" evidence="1">
    <location>
        <begin position="45"/>
        <end position="77"/>
    </location>
</feature>
<feature type="compositionally biased region" description="Polar residues" evidence="1">
    <location>
        <begin position="49"/>
        <end position="59"/>
    </location>
</feature>
<organism evidence="2 3">
    <name type="scientific">Hymenobacter jejuensis</name>
    <dbReference type="NCBI Taxonomy" id="2502781"/>
    <lineage>
        <taxon>Bacteria</taxon>
        <taxon>Pseudomonadati</taxon>
        <taxon>Bacteroidota</taxon>
        <taxon>Cytophagia</taxon>
        <taxon>Cytophagales</taxon>
        <taxon>Hymenobacteraceae</taxon>
        <taxon>Hymenobacter</taxon>
    </lineage>
</organism>
<dbReference type="OrthoDB" id="1067458at2"/>
<dbReference type="RefSeq" id="WP_139515012.1">
    <property type="nucleotide sequence ID" value="NZ_CP040896.1"/>
</dbReference>
<accession>A0A5B8A117</accession>
<reference evidence="2 3" key="1">
    <citation type="submission" date="2019-06" db="EMBL/GenBank/DDBJ databases">
        <authorList>
            <person name="Srinivasan S."/>
        </authorList>
    </citation>
    <scope>NUCLEOTIDE SEQUENCE [LARGE SCALE GENOMIC DNA]</scope>
    <source>
        <strain evidence="2 3">17J68-5</strain>
    </source>
</reference>
<protein>
    <submittedName>
        <fullName evidence="2">Uncharacterized protein</fullName>
    </submittedName>
</protein>
<proteinExistence type="predicted"/>
<name>A0A5B8A117_9BACT</name>
<evidence type="ECO:0000313" key="3">
    <source>
        <dbReference type="Proteomes" id="UP000305398"/>
    </source>
</evidence>